<feature type="transmembrane region" description="Helical" evidence="4">
    <location>
        <begin position="844"/>
        <end position="864"/>
    </location>
</feature>
<feature type="repeat" description="ANK" evidence="3">
    <location>
        <begin position="492"/>
        <end position="524"/>
    </location>
</feature>
<comment type="caution">
    <text evidence="5">The sequence shown here is derived from an EMBL/GenBank/DDBJ whole genome shotgun (WGS) entry which is preliminary data.</text>
</comment>
<feature type="transmembrane region" description="Helical" evidence="4">
    <location>
        <begin position="812"/>
        <end position="832"/>
    </location>
</feature>
<feature type="transmembrane region" description="Helical" evidence="4">
    <location>
        <begin position="708"/>
        <end position="735"/>
    </location>
</feature>
<dbReference type="PROSITE" id="PS50297">
    <property type="entry name" value="ANK_REP_REGION"/>
    <property type="match status" value="1"/>
</dbReference>
<dbReference type="EMBL" id="CAJNOR010009476">
    <property type="protein sequence ID" value="CAF1644998.1"/>
    <property type="molecule type" value="Genomic_DNA"/>
</dbReference>
<keyword evidence="4" id="KW-0472">Membrane</keyword>
<organism evidence="5 6">
    <name type="scientific">Adineta ricciae</name>
    <name type="common">Rotifer</name>
    <dbReference type="NCBI Taxonomy" id="249248"/>
    <lineage>
        <taxon>Eukaryota</taxon>
        <taxon>Metazoa</taxon>
        <taxon>Spiralia</taxon>
        <taxon>Gnathifera</taxon>
        <taxon>Rotifera</taxon>
        <taxon>Eurotatoria</taxon>
        <taxon>Bdelloidea</taxon>
        <taxon>Adinetida</taxon>
        <taxon>Adinetidae</taxon>
        <taxon>Adineta</taxon>
    </lineage>
</organism>
<evidence type="ECO:0000256" key="4">
    <source>
        <dbReference type="SAM" id="Phobius"/>
    </source>
</evidence>
<evidence type="ECO:0000256" key="1">
    <source>
        <dbReference type="ARBA" id="ARBA00022737"/>
    </source>
</evidence>
<evidence type="ECO:0000256" key="2">
    <source>
        <dbReference type="ARBA" id="ARBA00023043"/>
    </source>
</evidence>
<dbReference type="InterPro" id="IPR036770">
    <property type="entry name" value="Ankyrin_rpt-contain_sf"/>
</dbReference>
<name>A0A816EAA7_ADIRI</name>
<evidence type="ECO:0000313" key="5">
    <source>
        <dbReference type="EMBL" id="CAF1644998.1"/>
    </source>
</evidence>
<dbReference type="PANTHER" id="PTHR24198:SF165">
    <property type="entry name" value="ANKYRIN REPEAT-CONTAINING PROTEIN-RELATED"/>
    <property type="match status" value="1"/>
</dbReference>
<reference evidence="5" key="1">
    <citation type="submission" date="2021-02" db="EMBL/GenBank/DDBJ databases">
        <authorList>
            <person name="Nowell W R."/>
        </authorList>
    </citation>
    <scope>NUCLEOTIDE SEQUENCE</scope>
</reference>
<dbReference type="Pfam" id="PF12796">
    <property type="entry name" value="Ank_2"/>
    <property type="match status" value="2"/>
</dbReference>
<keyword evidence="4" id="KW-1133">Transmembrane helix</keyword>
<dbReference type="SUPFAM" id="SSF48403">
    <property type="entry name" value="Ankyrin repeat"/>
    <property type="match status" value="2"/>
</dbReference>
<dbReference type="InterPro" id="IPR002110">
    <property type="entry name" value="Ankyrin_rpt"/>
</dbReference>
<dbReference type="SMART" id="SM00248">
    <property type="entry name" value="ANK"/>
    <property type="match status" value="10"/>
</dbReference>
<proteinExistence type="predicted"/>
<protein>
    <submittedName>
        <fullName evidence="5">Uncharacterized protein</fullName>
    </submittedName>
</protein>
<dbReference type="AlphaFoldDB" id="A0A816EAA7"/>
<accession>A0A816EAA7</accession>
<sequence length="874" mass="100760">MDLRQETALTTLSIVRLVESGIDSGKPIRGPSAIEYDQIGTKSAQELLYESASESNYTKAEEKWTKFVGKIKEEGLRRYQIGKLIKCLDEQKQWSALHYAVFNNNLFVTKILVGTRHIHNDKPYKCDLNVLGGNGENVLHVAAQSNPLWSHQKGPTRPSQIDSSDAYRNIPDVVKILVDSTRFDQQIDINHQKIDLFRSRTLDNRSPLVFAVGHPHCPESIIRQLTEYNDDNSQLIWAFDTVAKRRIGNFDVLKPLLKRFEREISYQNELVQVVCRHDYIQILQWLLSNKYITYQALEIRNYAGYSPLLTAAFYGSEKCITYFIYNSNINWRVQNDDGQTVFHILAKHTRGRDILAMICKQIKLKVPDDMIMKDSEGNTPLHYATDANLQEMCKQLISMANSGIKSLSLSADMIATKNDLGRTPAHIAAEKGFTGILKDFWDASKMSHVSGLFRLDDERKSCLHLAAAKGHCEVVEFLLDEVHMEVDVIADRRTTPLHLACQYGHLKVAKYLLERKASPTLRDASLYNCLEIAIINRHDSLVRELFEHPLWRHMMRNAQPIKGTKAYDTPMRKLIRYMPHIVVYVIDNKLTRTVGNPGQKVHKRTYDYEFFQDELAINQWYTQGTVLDPPSNTFSERWKQLSWSETVRCVCCCFCCSSLDRQEKSIIPYTNNSYVLVRNHPLFIVAQQSSCSALVHHPYNIQLRTEKLYLFGIYFLLLSFLLYSAYLGIFTTLVLQGKHPQYFYSLINVNYTDDLGTCERVSRALVNANQAEALKTDAHRTLRWVAFAFLYVFIVKNLILIASLFPKILRMGANYLEISVLLLSFGYIFDWYDWLGPVIFRCPVQYQIGSFAVLLAWINFLTYLRYVPFRNIGV</sequence>
<dbReference type="Gene3D" id="1.25.40.20">
    <property type="entry name" value="Ankyrin repeat-containing domain"/>
    <property type="match status" value="3"/>
</dbReference>
<keyword evidence="2 3" id="KW-0040">ANK repeat</keyword>
<keyword evidence="1" id="KW-0677">Repeat</keyword>
<dbReference type="PANTHER" id="PTHR24198">
    <property type="entry name" value="ANKYRIN REPEAT AND PROTEIN KINASE DOMAIN-CONTAINING PROTEIN"/>
    <property type="match status" value="1"/>
</dbReference>
<dbReference type="Proteomes" id="UP000663828">
    <property type="component" value="Unassembled WGS sequence"/>
</dbReference>
<gene>
    <name evidence="5" type="ORF">XAT740_LOCUS53979</name>
</gene>
<evidence type="ECO:0000313" key="6">
    <source>
        <dbReference type="Proteomes" id="UP000663828"/>
    </source>
</evidence>
<keyword evidence="6" id="KW-1185">Reference proteome</keyword>
<evidence type="ECO:0000256" key="3">
    <source>
        <dbReference type="PROSITE-ProRule" id="PRU00023"/>
    </source>
</evidence>
<keyword evidence="4" id="KW-0812">Transmembrane</keyword>
<dbReference type="PROSITE" id="PS50088">
    <property type="entry name" value="ANK_REPEAT"/>
    <property type="match status" value="1"/>
</dbReference>
<feature type="transmembrane region" description="Helical" evidence="4">
    <location>
        <begin position="784"/>
        <end position="805"/>
    </location>
</feature>
<feature type="non-terminal residue" evidence="5">
    <location>
        <position position="874"/>
    </location>
</feature>